<evidence type="ECO:0000313" key="2">
    <source>
        <dbReference type="Proteomes" id="UP000314294"/>
    </source>
</evidence>
<accession>A0A4Z2FK55</accession>
<comment type="caution">
    <text evidence="1">The sequence shown here is derived from an EMBL/GenBank/DDBJ whole genome shotgun (WGS) entry which is preliminary data.</text>
</comment>
<evidence type="ECO:0000313" key="1">
    <source>
        <dbReference type="EMBL" id="TNN41280.1"/>
    </source>
</evidence>
<organism evidence="1 2">
    <name type="scientific">Liparis tanakae</name>
    <name type="common">Tanaka's snailfish</name>
    <dbReference type="NCBI Taxonomy" id="230148"/>
    <lineage>
        <taxon>Eukaryota</taxon>
        <taxon>Metazoa</taxon>
        <taxon>Chordata</taxon>
        <taxon>Craniata</taxon>
        <taxon>Vertebrata</taxon>
        <taxon>Euteleostomi</taxon>
        <taxon>Actinopterygii</taxon>
        <taxon>Neopterygii</taxon>
        <taxon>Teleostei</taxon>
        <taxon>Neoteleostei</taxon>
        <taxon>Acanthomorphata</taxon>
        <taxon>Eupercaria</taxon>
        <taxon>Perciformes</taxon>
        <taxon>Cottioidei</taxon>
        <taxon>Cottales</taxon>
        <taxon>Liparidae</taxon>
        <taxon>Liparis</taxon>
    </lineage>
</organism>
<protein>
    <submittedName>
        <fullName evidence="1">Uncharacterized protein</fullName>
    </submittedName>
</protein>
<sequence>MRTVTLAHLEGEDEKTRSERVVSAFRVVVFMTALLPELKLFEWSLHNEAAKGNIQPAVFWVSRETNI</sequence>
<reference evidence="1 2" key="1">
    <citation type="submission" date="2019-03" db="EMBL/GenBank/DDBJ databases">
        <title>First draft genome of Liparis tanakae, snailfish: a comprehensive survey of snailfish specific genes.</title>
        <authorList>
            <person name="Kim W."/>
            <person name="Song I."/>
            <person name="Jeong J.-H."/>
            <person name="Kim D."/>
            <person name="Kim S."/>
            <person name="Ryu S."/>
            <person name="Song J.Y."/>
            <person name="Lee S.K."/>
        </authorList>
    </citation>
    <scope>NUCLEOTIDE SEQUENCE [LARGE SCALE GENOMIC DNA]</scope>
    <source>
        <tissue evidence="1">Muscle</tissue>
    </source>
</reference>
<dbReference type="Proteomes" id="UP000314294">
    <property type="component" value="Unassembled WGS sequence"/>
</dbReference>
<dbReference type="EMBL" id="SRLO01001121">
    <property type="protein sequence ID" value="TNN41280.1"/>
    <property type="molecule type" value="Genomic_DNA"/>
</dbReference>
<proteinExistence type="predicted"/>
<gene>
    <name evidence="1" type="ORF">EYF80_048559</name>
</gene>
<keyword evidence="2" id="KW-1185">Reference proteome</keyword>
<name>A0A4Z2FK55_9TELE</name>
<dbReference type="AlphaFoldDB" id="A0A4Z2FK55"/>